<gene>
    <name evidence="4" type="ORF">LX80_00202</name>
</gene>
<dbReference type="GO" id="GO:0006508">
    <property type="term" value="P:proteolysis"/>
    <property type="evidence" value="ECO:0007669"/>
    <property type="project" value="InterPro"/>
</dbReference>
<keyword evidence="1" id="KW-0732">Signal</keyword>
<dbReference type="GO" id="GO:0008239">
    <property type="term" value="F:dipeptidyl-peptidase activity"/>
    <property type="evidence" value="ECO:0007669"/>
    <property type="project" value="TreeGrafter"/>
</dbReference>
<dbReference type="InterPro" id="IPR029058">
    <property type="entry name" value="AB_hydrolase_fold"/>
</dbReference>
<proteinExistence type="predicted"/>
<dbReference type="PANTHER" id="PTHR11731">
    <property type="entry name" value="PROTEASE FAMILY S9B,C DIPEPTIDYL-PEPTIDASE IV-RELATED"/>
    <property type="match status" value="1"/>
</dbReference>
<dbReference type="Pfam" id="PF00326">
    <property type="entry name" value="Peptidase_S9"/>
    <property type="match status" value="1"/>
</dbReference>
<dbReference type="OrthoDB" id="9812921at2"/>
<dbReference type="SUPFAM" id="SSF82171">
    <property type="entry name" value="DPP6 N-terminal domain-like"/>
    <property type="match status" value="1"/>
</dbReference>
<protein>
    <submittedName>
        <fullName evidence="4">Dipeptidyl-peptidase-4</fullName>
    </submittedName>
</protein>
<dbReference type="Gene3D" id="3.40.50.1820">
    <property type="entry name" value="alpha/beta hydrolase"/>
    <property type="match status" value="1"/>
</dbReference>
<dbReference type="InterPro" id="IPR001375">
    <property type="entry name" value="Peptidase_S9_cat"/>
</dbReference>
<feature type="chain" id="PRO_5016131408" evidence="1">
    <location>
        <begin position="23"/>
        <end position="719"/>
    </location>
</feature>
<feature type="domain" description="Dipeptidylpeptidase IV N-terminal" evidence="3">
    <location>
        <begin position="107"/>
        <end position="425"/>
    </location>
</feature>
<dbReference type="GO" id="GO:0008236">
    <property type="term" value="F:serine-type peptidase activity"/>
    <property type="evidence" value="ECO:0007669"/>
    <property type="project" value="InterPro"/>
</dbReference>
<comment type="caution">
    <text evidence="4">The sequence shown here is derived from an EMBL/GenBank/DDBJ whole genome shotgun (WGS) entry which is preliminary data.</text>
</comment>
<dbReference type="EMBL" id="QKZV01000001">
    <property type="protein sequence ID" value="PZX65710.1"/>
    <property type="molecule type" value="Genomic_DNA"/>
</dbReference>
<evidence type="ECO:0000313" key="5">
    <source>
        <dbReference type="Proteomes" id="UP000249720"/>
    </source>
</evidence>
<dbReference type="Proteomes" id="UP000249720">
    <property type="component" value="Unassembled WGS sequence"/>
</dbReference>
<accession>A0A2W7S4E7</accession>
<feature type="domain" description="Peptidase S9 prolyl oligopeptidase catalytic" evidence="2">
    <location>
        <begin position="509"/>
        <end position="707"/>
    </location>
</feature>
<reference evidence="4 5" key="1">
    <citation type="submission" date="2018-06" db="EMBL/GenBank/DDBJ databases">
        <title>Genomic Encyclopedia of Archaeal and Bacterial Type Strains, Phase II (KMG-II): from individual species to whole genera.</title>
        <authorList>
            <person name="Goeker M."/>
        </authorList>
    </citation>
    <scope>NUCLEOTIDE SEQUENCE [LARGE SCALE GENOMIC DNA]</scope>
    <source>
        <strain evidence="4 5">DSM 23241</strain>
    </source>
</reference>
<keyword evidence="5" id="KW-1185">Reference proteome</keyword>
<sequence length="719" mass="82335">MRKIFGLLAVACCMAAYLPAQQKTIPIHELVTGKPPKGFMQPLPSVMEWLNNNELVLAQRGENRSDVKLLRYNIALNTTTPFTQNKEAQLGKRVTVMNNDLFLFINGNPTQITHDTAQERNPTFSPDSNFIAYTKNNNLYAYNIANQKEVQLTFDGSATILNGYASWVYLEEIYGRPTHYRAFWWSPDSKTIAYARFDESMVPIFPIYSSQGKHGYLEETRYPQPGDKNPEVKIGFVHPNGGNTTWANFNEKYDQYFGWPVWRSDNNSLWLPWMNRKQDSLIIYEVNTQTGTRKPVYTETQKTWIDLEDRVGGRINFLKNGKGYIAQSDKSGWNMLYLYNMDGTLQHPITNGKYTVTGIEYIDEANRIIYFTARGIENSTRIDLYKISFDGGTPKRLTFGNYTHSINFSPFGNYFITTYSNTQTPARMALVDVNGKIVKELGNAKGAEMDQYAIAKTEIIRIKSADGLFELPALVTWPTHYDKNKKYPMLISIYGGPNAGTVWDKWNWTANRELLAQEGLIQVAFDHRASGQFGKAGVNYMYHDLGYWEMEDYSTMAKWFINNAGADPARICITGFSYGGYMTCLALTYKSDVFTYGMAGGSVVDWQLYDSHYTERYMGTPADNEEGYKKSSVLNYVNNYKGMLQIVHGTMDDNVHMQNSIQLISALEDAKKPFEMMLYPGGRHGWPYLPAKWDDFQNLKTKFIYKYLLRKSVPEGLIH</sequence>
<dbReference type="InterPro" id="IPR002469">
    <property type="entry name" value="Peptidase_S9B_N"/>
</dbReference>
<dbReference type="AlphaFoldDB" id="A0A2W7S4E7"/>
<feature type="signal peptide" evidence="1">
    <location>
        <begin position="1"/>
        <end position="22"/>
    </location>
</feature>
<dbReference type="PANTHER" id="PTHR11731:SF193">
    <property type="entry name" value="DIPEPTIDYL PEPTIDASE 9"/>
    <property type="match status" value="1"/>
</dbReference>
<dbReference type="RefSeq" id="WP_111293174.1">
    <property type="nucleotide sequence ID" value="NZ_QKZV01000001.1"/>
</dbReference>
<dbReference type="Gene3D" id="2.140.10.30">
    <property type="entry name" value="Dipeptidylpeptidase IV, N-terminal domain"/>
    <property type="match status" value="1"/>
</dbReference>
<evidence type="ECO:0000256" key="1">
    <source>
        <dbReference type="SAM" id="SignalP"/>
    </source>
</evidence>
<evidence type="ECO:0000259" key="3">
    <source>
        <dbReference type="Pfam" id="PF00930"/>
    </source>
</evidence>
<evidence type="ECO:0000313" key="4">
    <source>
        <dbReference type="EMBL" id="PZX65710.1"/>
    </source>
</evidence>
<organism evidence="4 5">
    <name type="scientific">Hydrotalea sandarakina</name>
    <dbReference type="NCBI Taxonomy" id="1004304"/>
    <lineage>
        <taxon>Bacteria</taxon>
        <taxon>Pseudomonadati</taxon>
        <taxon>Bacteroidota</taxon>
        <taxon>Chitinophagia</taxon>
        <taxon>Chitinophagales</taxon>
        <taxon>Chitinophagaceae</taxon>
        <taxon>Hydrotalea</taxon>
    </lineage>
</organism>
<dbReference type="InterPro" id="IPR050278">
    <property type="entry name" value="Serine_Prot_S9B/DPPIV"/>
</dbReference>
<evidence type="ECO:0000259" key="2">
    <source>
        <dbReference type="Pfam" id="PF00326"/>
    </source>
</evidence>
<dbReference type="Pfam" id="PF00930">
    <property type="entry name" value="DPPIV_N"/>
    <property type="match status" value="1"/>
</dbReference>
<dbReference type="SUPFAM" id="SSF53474">
    <property type="entry name" value="alpha/beta-Hydrolases"/>
    <property type="match status" value="1"/>
</dbReference>
<name>A0A2W7S4E7_9BACT</name>